<evidence type="ECO:0000313" key="2">
    <source>
        <dbReference type="Proteomes" id="UP000219775"/>
    </source>
</evidence>
<sequence length="90" mass="10240">MIENVLHGNLYNGIATYPNRLFATGFFDNMILNSIGVPIQDNNQRYTLFIRQDIQHQFGELCIFYAVLLGLIIVFVCLSGNGEKKNLQSK</sequence>
<organism evidence="1 2">
    <name type="scientific">Bacillus pseudomycoides</name>
    <dbReference type="NCBI Taxonomy" id="64104"/>
    <lineage>
        <taxon>Bacteria</taxon>
        <taxon>Bacillati</taxon>
        <taxon>Bacillota</taxon>
        <taxon>Bacilli</taxon>
        <taxon>Bacillales</taxon>
        <taxon>Bacillaceae</taxon>
        <taxon>Bacillus</taxon>
        <taxon>Bacillus cereus group</taxon>
    </lineage>
</organism>
<evidence type="ECO:0000313" key="1">
    <source>
        <dbReference type="EMBL" id="PEM67149.1"/>
    </source>
</evidence>
<protein>
    <submittedName>
        <fullName evidence="1">Uncharacterized protein</fullName>
    </submittedName>
</protein>
<dbReference type="Proteomes" id="UP000219775">
    <property type="component" value="Unassembled WGS sequence"/>
</dbReference>
<name>A0A2B5QZ30_9BACI</name>
<proteinExistence type="predicted"/>
<dbReference type="EMBL" id="NUDP01000076">
    <property type="protein sequence ID" value="PEM67149.1"/>
    <property type="molecule type" value="Genomic_DNA"/>
</dbReference>
<comment type="caution">
    <text evidence="1">The sequence shown here is derived from an EMBL/GenBank/DDBJ whole genome shotgun (WGS) entry which is preliminary data.</text>
</comment>
<dbReference type="RefSeq" id="WP_097969754.1">
    <property type="nucleotide sequence ID" value="NZ_NUDZ01000032.1"/>
</dbReference>
<reference evidence="1 2" key="1">
    <citation type="submission" date="2017-09" db="EMBL/GenBank/DDBJ databases">
        <title>Large-scale bioinformatics analysis of Bacillus genomes uncovers conserved roles of natural products in bacterial physiology.</title>
        <authorList>
            <consortium name="Agbiome Team Llc"/>
            <person name="Bleich R.M."/>
            <person name="Grubbs K.J."/>
            <person name="Santa Maria K.C."/>
            <person name="Allen S.E."/>
            <person name="Farag S."/>
            <person name="Shank E.A."/>
            <person name="Bowers A."/>
        </authorList>
    </citation>
    <scope>NUCLEOTIDE SEQUENCE [LARGE SCALE GENOMIC DNA]</scope>
    <source>
        <strain evidence="1 2">AFS009893</strain>
    </source>
</reference>
<dbReference type="AlphaFoldDB" id="A0A2B5QZ30"/>
<gene>
    <name evidence="1" type="ORF">CN613_19720</name>
</gene>
<accession>A0A2B5QZ30</accession>